<evidence type="ECO:0000259" key="12">
    <source>
        <dbReference type="PROSITE" id="PS50893"/>
    </source>
</evidence>
<dbReference type="PANTHER" id="PTHR24223:SF443">
    <property type="entry name" value="MULTIDRUG-RESISTANCE LIKE PROTEIN 1, ISOFORM I"/>
    <property type="match status" value="1"/>
</dbReference>
<feature type="transmembrane region" description="Helical" evidence="11">
    <location>
        <begin position="299"/>
        <end position="317"/>
    </location>
</feature>
<dbReference type="PROSITE" id="PS50893">
    <property type="entry name" value="ABC_TRANSPORTER_2"/>
    <property type="match status" value="2"/>
</dbReference>
<feature type="transmembrane region" description="Helical" evidence="11">
    <location>
        <begin position="397"/>
        <end position="424"/>
    </location>
</feature>
<dbReference type="Proteomes" id="UP001201812">
    <property type="component" value="Unassembled WGS sequence"/>
</dbReference>
<evidence type="ECO:0000256" key="7">
    <source>
        <dbReference type="ARBA" id="ARBA00022840"/>
    </source>
</evidence>
<proteinExistence type="inferred from homology"/>
<organism evidence="14 15">
    <name type="scientific">Ditylenchus destructor</name>
    <dbReference type="NCBI Taxonomy" id="166010"/>
    <lineage>
        <taxon>Eukaryota</taxon>
        <taxon>Metazoa</taxon>
        <taxon>Ecdysozoa</taxon>
        <taxon>Nematoda</taxon>
        <taxon>Chromadorea</taxon>
        <taxon>Rhabditida</taxon>
        <taxon>Tylenchina</taxon>
        <taxon>Tylenchomorpha</taxon>
        <taxon>Sphaerularioidea</taxon>
        <taxon>Anguinidae</taxon>
        <taxon>Anguininae</taxon>
        <taxon>Ditylenchus</taxon>
    </lineage>
</organism>
<dbReference type="GO" id="GO:0005524">
    <property type="term" value="F:ATP binding"/>
    <property type="evidence" value="ECO:0007669"/>
    <property type="project" value="UniProtKB-KW"/>
</dbReference>
<comment type="subcellular location">
    <subcellularLocation>
        <location evidence="1">Vacuole membrane</location>
        <topology evidence="1">Multi-pass membrane protein</topology>
    </subcellularLocation>
</comment>
<dbReference type="InterPro" id="IPR017871">
    <property type="entry name" value="ABC_transporter-like_CS"/>
</dbReference>
<dbReference type="GO" id="GO:0005774">
    <property type="term" value="C:vacuolar membrane"/>
    <property type="evidence" value="ECO:0007669"/>
    <property type="project" value="UniProtKB-SubCell"/>
</dbReference>
<feature type="transmembrane region" description="Helical" evidence="11">
    <location>
        <begin position="863"/>
        <end position="882"/>
    </location>
</feature>
<sequence length="1445" mass="162428">MDATLTDSGLSKEYINGSDPMSASHFENLFCTTPLFEKWSEKLMWPRNPAREEILIWNSLYFWDSYSLMLHGYVICSIIMVLLLCRADSKSNGYEILTTKEICPEWNSSALSVMFYWYASTLIFKGLRSTIDFDQLWALGKHNQADYLRDRFIASGEKWSEKNKKKLSVFFIRLMATTWEPLFISCAVVPFATLFQLGLSIFLWSIVDSVGNSKPLWFSVTALMCMTAVDISSKALYARRDLMSFISFCNIRLALITAIFNKMMRLSASAKSRYSAGEILNIVTTDISRVRNFCFNLRDFIYCPLMIIGGLVGLYYVIGINTIYGIVVLLIVLPVNYFLSKKMNKYEKLQMTYKDARLKLTNDILSGMKVLKLYAWEISMQKMVAELREKETKCLRAIYILHGFFSMSFRLGPLLASFVSFLGYTVIQGNKMRPEVAFVSLMFFTVLRIAICEMPQLLTNSIRAFVSGKRILKFLNEDEQKPSHICRDDVTKPFAVEMQNCSFTWDDAKPESVIRHLSNVSLNVKQGELIGVVGRVGSGKSSLLAAIMGEMETITAQNSTCVVSAKSIGYVPQQPWIQNKTLRGNITFEKIYHEDYYQKTIEACALLDDIKLLAAGDLTEIGEKGINLSGGQKARVSLARAVYQQADLYILDDVLSAVDSHVGSHIFSQVIGPNGLLNRTTRIFALNSLAFLKDCDRIVVMHEGKIYEIGSFGELLNRNDGPFADLMREYLEKQVERQKSQLLDGDIDEDSELTEVLRELSSSQRRSISEELPRMEMSSSSFEARSPLSGVMPSSVTRRRISSRSVNRQMSHSSQDSCHQPNSGCDQSSQSNQSLIDAGRLIDEEELATGIVSRKVYLDYLKCFGVILAVGFFVAMGSSSVLEALSNVWLAKWSSEAQKLPANSTDTAHTAWNLAIYGGFGFMNSIFITISGGILAIGAYHASKTFHDRLLFSLFRSPMSFFDRTPLGRIINRLSNDIDRVDENVPFFILFTFIMLASALTSLIAILFVVPGLIVVIAPMAIIFFLLVHFYNRASVQFRRLSNKSWSTVCSLIQDAYSGADSIRIYNVMDIFGERICKIADFASESVLVEVIVNRWIQIRMDLLTGLSTFIFILVAIILGDQRLISLGAVAMIINSGISFSGYFGEIARIWRECEVSVVAVERINEYIANDHEAEWRLPVRNVLPRNWPLTGKIVFDKLCLRYRPTSDLILKAVSFEVQSGEKVGIVGRTGAGKTSLTLAIFRIIEPCSGMIQIDGVDITTVGLHDLRQALTIIPQDPVLFCGTLRTNLDPFNEFSDDQVWSAIEKAYLKDFVMGFENQLLHDISEGGNNLSVGQRQLVCLARALLRIRSTKILVLDEATASIDPETDRLIQLSIRENFNTCTILTIAHRLNTVLDYDKILVMDAGKVSEYDSPNTLLANSESLFSSLARHAGIKQETSTMNNKE</sequence>
<feature type="domain" description="ABC transmembrane type-1" evidence="13">
    <location>
        <begin position="191"/>
        <end position="463"/>
    </location>
</feature>
<dbReference type="FunFam" id="1.20.1560.10:FF:000013">
    <property type="entry name" value="ABC transporter C family member 2"/>
    <property type="match status" value="1"/>
</dbReference>
<dbReference type="Gene3D" id="1.20.1560.10">
    <property type="entry name" value="ABC transporter type 1, transmembrane domain"/>
    <property type="match status" value="2"/>
</dbReference>
<dbReference type="SMART" id="SM00382">
    <property type="entry name" value="AAA"/>
    <property type="match status" value="2"/>
</dbReference>
<evidence type="ECO:0000259" key="13">
    <source>
        <dbReference type="PROSITE" id="PS50929"/>
    </source>
</evidence>
<evidence type="ECO:0000256" key="9">
    <source>
        <dbReference type="ARBA" id="ARBA00023136"/>
    </source>
</evidence>
<gene>
    <name evidence="14" type="ORF">DdX_18285</name>
</gene>
<feature type="region of interest" description="Disordered" evidence="10">
    <location>
        <begin position="758"/>
        <end position="831"/>
    </location>
</feature>
<keyword evidence="9 11" id="KW-0472">Membrane</keyword>
<dbReference type="InterPro" id="IPR050173">
    <property type="entry name" value="ABC_transporter_C-like"/>
</dbReference>
<evidence type="ECO:0000256" key="1">
    <source>
        <dbReference type="ARBA" id="ARBA00004128"/>
    </source>
</evidence>
<dbReference type="FunFam" id="3.40.50.300:FF:000997">
    <property type="entry name" value="Multidrug resistance-associated protein 1"/>
    <property type="match status" value="1"/>
</dbReference>
<keyword evidence="8 11" id="KW-1133">Transmembrane helix</keyword>
<feature type="transmembrane region" description="Helical" evidence="11">
    <location>
        <begin position="323"/>
        <end position="339"/>
    </location>
</feature>
<comment type="caution">
    <text evidence="14">The sequence shown here is derived from an EMBL/GenBank/DDBJ whole genome shotgun (WGS) entry which is preliminary data.</text>
</comment>
<dbReference type="InterPro" id="IPR044746">
    <property type="entry name" value="ABCC_6TM_D1"/>
</dbReference>
<evidence type="ECO:0000256" key="4">
    <source>
        <dbReference type="ARBA" id="ARBA00022692"/>
    </source>
</evidence>
<evidence type="ECO:0000256" key="11">
    <source>
        <dbReference type="SAM" id="Phobius"/>
    </source>
</evidence>
<protein>
    <submittedName>
        <fullName evidence="14">ABC transporter transmembrane region domain-containing protein</fullName>
    </submittedName>
</protein>
<dbReference type="InterPro" id="IPR027417">
    <property type="entry name" value="P-loop_NTPase"/>
</dbReference>
<feature type="transmembrane region" description="Helical" evidence="11">
    <location>
        <begin position="242"/>
        <end position="261"/>
    </location>
</feature>
<dbReference type="InterPro" id="IPR036640">
    <property type="entry name" value="ABC1_TM_sf"/>
</dbReference>
<dbReference type="EMBL" id="JAKKPZ010000251">
    <property type="protein sequence ID" value="KAI1697770.1"/>
    <property type="molecule type" value="Genomic_DNA"/>
</dbReference>
<feature type="compositionally biased region" description="Polar residues" evidence="10">
    <location>
        <begin position="809"/>
        <end position="831"/>
    </location>
</feature>
<keyword evidence="3" id="KW-0813">Transport</keyword>
<feature type="transmembrane region" description="Helical" evidence="11">
    <location>
        <begin position="182"/>
        <end position="204"/>
    </location>
</feature>
<dbReference type="Gene3D" id="3.40.50.300">
    <property type="entry name" value="P-loop containing nucleotide triphosphate hydrolases"/>
    <property type="match status" value="2"/>
</dbReference>
<evidence type="ECO:0000256" key="6">
    <source>
        <dbReference type="ARBA" id="ARBA00022741"/>
    </source>
</evidence>
<feature type="domain" description="ABC transporter" evidence="12">
    <location>
        <begin position="496"/>
        <end position="728"/>
    </location>
</feature>
<feature type="transmembrane region" description="Helical" evidence="11">
    <location>
        <begin position="1013"/>
        <end position="1031"/>
    </location>
</feature>
<evidence type="ECO:0000313" key="15">
    <source>
        <dbReference type="Proteomes" id="UP001201812"/>
    </source>
</evidence>
<dbReference type="Pfam" id="PF00005">
    <property type="entry name" value="ABC_tran"/>
    <property type="match status" value="2"/>
</dbReference>
<dbReference type="PROSITE" id="PS00211">
    <property type="entry name" value="ABC_TRANSPORTER_1"/>
    <property type="match status" value="2"/>
</dbReference>
<dbReference type="GO" id="GO:0016887">
    <property type="term" value="F:ATP hydrolysis activity"/>
    <property type="evidence" value="ECO:0007669"/>
    <property type="project" value="InterPro"/>
</dbReference>
<reference evidence="14" key="1">
    <citation type="submission" date="2022-01" db="EMBL/GenBank/DDBJ databases">
        <title>Genome Sequence Resource for Two Populations of Ditylenchus destructor, the Migratory Endoparasitic Phytonematode.</title>
        <authorList>
            <person name="Zhang H."/>
            <person name="Lin R."/>
            <person name="Xie B."/>
        </authorList>
    </citation>
    <scope>NUCLEOTIDE SEQUENCE</scope>
    <source>
        <strain evidence="14">BazhouSP</strain>
    </source>
</reference>
<feature type="domain" description="ABC transporter" evidence="12">
    <location>
        <begin position="1194"/>
        <end position="1430"/>
    </location>
</feature>
<evidence type="ECO:0000256" key="10">
    <source>
        <dbReference type="SAM" id="MobiDB-lite"/>
    </source>
</evidence>
<dbReference type="InterPro" id="IPR003593">
    <property type="entry name" value="AAA+_ATPase"/>
</dbReference>
<feature type="transmembrane region" description="Helical" evidence="11">
    <location>
        <begin position="1103"/>
        <end position="1119"/>
    </location>
</feature>
<evidence type="ECO:0000313" key="14">
    <source>
        <dbReference type="EMBL" id="KAI1697770.1"/>
    </source>
</evidence>
<evidence type="ECO:0000256" key="2">
    <source>
        <dbReference type="ARBA" id="ARBA00009726"/>
    </source>
</evidence>
<dbReference type="GO" id="GO:0140359">
    <property type="term" value="F:ABC-type transporter activity"/>
    <property type="evidence" value="ECO:0007669"/>
    <property type="project" value="InterPro"/>
</dbReference>
<evidence type="ECO:0000256" key="3">
    <source>
        <dbReference type="ARBA" id="ARBA00022448"/>
    </source>
</evidence>
<keyword evidence="5" id="KW-0677">Repeat</keyword>
<dbReference type="PANTHER" id="PTHR24223">
    <property type="entry name" value="ATP-BINDING CASSETTE SUB-FAMILY C"/>
    <property type="match status" value="1"/>
</dbReference>
<dbReference type="SUPFAM" id="SSF52540">
    <property type="entry name" value="P-loop containing nucleoside triphosphate hydrolases"/>
    <property type="match status" value="2"/>
</dbReference>
<feature type="transmembrane region" description="Helical" evidence="11">
    <location>
        <begin position="66"/>
        <end position="85"/>
    </location>
</feature>
<feature type="transmembrane region" description="Helical" evidence="11">
    <location>
        <begin position="987"/>
        <end position="1007"/>
    </location>
</feature>
<keyword evidence="15" id="KW-1185">Reference proteome</keyword>
<dbReference type="CDD" id="cd03244">
    <property type="entry name" value="ABCC_MRP_domain2"/>
    <property type="match status" value="1"/>
</dbReference>
<dbReference type="InterPro" id="IPR003439">
    <property type="entry name" value="ABC_transporter-like_ATP-bd"/>
</dbReference>
<comment type="similarity">
    <text evidence="2">Belongs to the ABC transporter superfamily. ABCC family. Conjugate transporter (TC 3.A.1.208) subfamily.</text>
</comment>
<feature type="transmembrane region" description="Helical" evidence="11">
    <location>
        <begin position="436"/>
        <end position="454"/>
    </location>
</feature>
<feature type="transmembrane region" description="Helical" evidence="11">
    <location>
        <begin position="914"/>
        <end position="940"/>
    </location>
</feature>
<evidence type="ECO:0000256" key="5">
    <source>
        <dbReference type="ARBA" id="ARBA00022737"/>
    </source>
</evidence>
<name>A0AAD4MK00_9BILA</name>
<keyword evidence="7" id="KW-0067">ATP-binding</keyword>
<dbReference type="Pfam" id="PF00664">
    <property type="entry name" value="ABC_membrane"/>
    <property type="match status" value="2"/>
</dbReference>
<dbReference type="CDD" id="cd03250">
    <property type="entry name" value="ABCC_MRP_domain1"/>
    <property type="match status" value="1"/>
</dbReference>
<dbReference type="SUPFAM" id="SSF90123">
    <property type="entry name" value="ABC transporter transmembrane region"/>
    <property type="match status" value="2"/>
</dbReference>
<dbReference type="PROSITE" id="PS50929">
    <property type="entry name" value="ABC_TM1F"/>
    <property type="match status" value="2"/>
</dbReference>
<evidence type="ECO:0000256" key="8">
    <source>
        <dbReference type="ARBA" id="ARBA00022989"/>
    </source>
</evidence>
<dbReference type="FunFam" id="3.40.50.300:FF:000074">
    <property type="entry name" value="Multidrug resistance-associated protein 5 isoform 1"/>
    <property type="match status" value="1"/>
</dbReference>
<dbReference type="InterPro" id="IPR011527">
    <property type="entry name" value="ABC1_TM_dom"/>
</dbReference>
<dbReference type="CDD" id="cd18579">
    <property type="entry name" value="ABC_6TM_ABCC_D1"/>
    <property type="match status" value="1"/>
</dbReference>
<feature type="domain" description="ABC transmembrane type-1" evidence="13">
    <location>
        <begin position="873"/>
        <end position="1153"/>
    </location>
</feature>
<keyword evidence="4 11" id="KW-0812">Transmembrane</keyword>
<keyword evidence="6" id="KW-0547">Nucleotide-binding</keyword>
<accession>A0AAD4MK00</accession>